<name>A0A5C6LNQ4_9BACT</name>
<reference evidence="1 2" key="1">
    <citation type="submission" date="2019-08" db="EMBL/GenBank/DDBJ databases">
        <title>Whole genome sequencing of chitin degrading bacteria Chitinophaga pinensis YS16.</title>
        <authorList>
            <person name="Singh R.P."/>
            <person name="Manchanda G."/>
            <person name="Maurya I.K."/>
            <person name="Joshi N.K."/>
            <person name="Srivastava A.K."/>
        </authorList>
    </citation>
    <scope>NUCLEOTIDE SEQUENCE [LARGE SCALE GENOMIC DNA]</scope>
    <source>
        <strain evidence="1 2">YS-16</strain>
    </source>
</reference>
<dbReference type="PROSITE" id="PS51257">
    <property type="entry name" value="PROKAR_LIPOPROTEIN"/>
    <property type="match status" value="1"/>
</dbReference>
<organism evidence="1 2">
    <name type="scientific">Chitinophaga pinensis</name>
    <dbReference type="NCBI Taxonomy" id="79329"/>
    <lineage>
        <taxon>Bacteria</taxon>
        <taxon>Pseudomonadati</taxon>
        <taxon>Bacteroidota</taxon>
        <taxon>Chitinophagia</taxon>
        <taxon>Chitinophagales</taxon>
        <taxon>Chitinophagaceae</taxon>
        <taxon>Chitinophaga</taxon>
    </lineage>
</organism>
<gene>
    <name evidence="1" type="ORF">FEF09_19715</name>
</gene>
<evidence type="ECO:0008006" key="3">
    <source>
        <dbReference type="Google" id="ProtNLM"/>
    </source>
</evidence>
<dbReference type="EMBL" id="VOHS01000023">
    <property type="protein sequence ID" value="TWV98802.1"/>
    <property type="molecule type" value="Genomic_DNA"/>
</dbReference>
<evidence type="ECO:0000313" key="2">
    <source>
        <dbReference type="Proteomes" id="UP000318815"/>
    </source>
</evidence>
<proteinExistence type="predicted"/>
<keyword evidence="2" id="KW-1185">Reference proteome</keyword>
<comment type="caution">
    <text evidence="1">The sequence shown here is derived from an EMBL/GenBank/DDBJ whole genome shotgun (WGS) entry which is preliminary data.</text>
</comment>
<accession>A0A5C6LNQ4</accession>
<dbReference type="RefSeq" id="WP_146306694.1">
    <property type="nucleotide sequence ID" value="NZ_VOHS01000023.1"/>
</dbReference>
<dbReference type="Proteomes" id="UP000318815">
    <property type="component" value="Unassembled WGS sequence"/>
</dbReference>
<protein>
    <recommendedName>
        <fullName evidence="3">Lipoprotein</fullName>
    </recommendedName>
</protein>
<sequence length="173" mass="18950">MKRVFSACTIIFVIILSVTACYKEHLPDREPPIDTIPEAAPAEVYVKGLVTFTVEGQTYTFDDKDTIFLFRGELNGDTSTIHLWASSGNGAKSLGISAWTQVGGTYPLYTLVASAPGKGGYIMEWGTYERGNTVITSLDYRNGIFKGTFTSLISKGVFGERVPIQGTFDLQKK</sequence>
<evidence type="ECO:0000313" key="1">
    <source>
        <dbReference type="EMBL" id="TWV98802.1"/>
    </source>
</evidence>
<dbReference type="OrthoDB" id="973965at2"/>
<dbReference type="AlphaFoldDB" id="A0A5C6LNQ4"/>